<dbReference type="RefSeq" id="WP_008723319.1">
    <property type="nucleotide sequence ID" value="NZ_JH994111.1"/>
</dbReference>
<evidence type="ECO:0000256" key="2">
    <source>
        <dbReference type="ARBA" id="ARBA00009077"/>
    </source>
</evidence>
<dbReference type="Proteomes" id="UP000011663">
    <property type="component" value="Unassembled WGS sequence"/>
</dbReference>
<dbReference type="CDD" id="cd00614">
    <property type="entry name" value="CGS_like"/>
    <property type="match status" value="1"/>
</dbReference>
<dbReference type="SUPFAM" id="SSF53383">
    <property type="entry name" value="PLP-dependent transferases"/>
    <property type="match status" value="1"/>
</dbReference>
<dbReference type="EMBL" id="ALNZ01000022">
    <property type="protein sequence ID" value="EKV57370.1"/>
    <property type="molecule type" value="Genomic_DNA"/>
</dbReference>
<evidence type="ECO:0000256" key="3">
    <source>
        <dbReference type="ARBA" id="ARBA00022679"/>
    </source>
</evidence>
<dbReference type="Pfam" id="PF01053">
    <property type="entry name" value="Cys_Met_Meta_PP"/>
    <property type="match status" value="1"/>
</dbReference>
<dbReference type="InterPro" id="IPR015422">
    <property type="entry name" value="PyrdxlP-dep_Trfase_small"/>
</dbReference>
<dbReference type="InterPro" id="IPR000277">
    <property type="entry name" value="Cys/Met-Metab_PyrdxlP-dep_enz"/>
</dbReference>
<comment type="caution">
    <text evidence="7">The sequence shown here is derived from an EMBL/GenBank/DDBJ whole genome shotgun (WGS) entry which is preliminary data.</text>
</comment>
<sequence length="431" mass="47474">MSRELKFETLAAHAGQDSNDIFGSRGVPVYKTTSYLFRDSKHAADLFDLKELGYIYTRLGDPTADVLEKRITAMEGGKASIAVSSGTNAIFYTIITICEAGDEIVSSFNVYGGTYSQFAAILPKLGINTKFVDAKDPSNFAKAITDKTKLIFIETISNPSLDFTDIEAVAKIAHDAGIPLVIDATFTTPYLLQTIKHGADIVINSLTKWIGGHGSAIGGIITDSGNFNWQSDKFPLFSQPDSNYHGLRWAYDLPDELKNIAFTLRVRTVPLRNLGACLSPDNSWVFIQGTESLAVRMDRHCSNALKVAEFLEKDDRVEWVRYPGLKNDPSYNTASKYLKDKFGGMVVFGIKGGYEAAVKFIDNIKLFSHLVNVGDVKSLVAHPASTTHSQLSEEELKKGGISKNFIRLSIGIEHIDDILYYLDEALTIANK</sequence>
<dbReference type="STRING" id="1289135.A966_05833"/>
<reference evidence="7 8" key="1">
    <citation type="submission" date="2012-07" db="EMBL/GenBank/DDBJ databases">
        <title>Genome sequence of Brachyspira sp. 30446, isolated from a pig with mucohaemorrhagic colitis.</title>
        <authorList>
            <person name="Rubin J.E."/>
            <person name="Fernando C."/>
            <person name="Harding J.C.S."/>
            <person name="Hill J.E."/>
        </authorList>
    </citation>
    <scope>NUCLEOTIDE SEQUENCE [LARGE SCALE GENOMIC DNA]</scope>
    <source>
        <strain evidence="7 8">30446</strain>
    </source>
</reference>
<dbReference type="GeneID" id="66487597"/>
<dbReference type="PROSITE" id="PS00868">
    <property type="entry name" value="CYS_MET_METAB_PP"/>
    <property type="match status" value="1"/>
</dbReference>
<dbReference type="InterPro" id="IPR054542">
    <property type="entry name" value="Cys_met_metab_PP"/>
</dbReference>
<feature type="modified residue" description="N6-(pyridoxal phosphate)lysine" evidence="5">
    <location>
        <position position="208"/>
    </location>
</feature>
<evidence type="ECO:0000256" key="5">
    <source>
        <dbReference type="PIRSR" id="PIRSR001434-2"/>
    </source>
</evidence>
<dbReference type="GO" id="GO:0071269">
    <property type="term" value="P:L-homocysteine biosynthetic process"/>
    <property type="evidence" value="ECO:0007669"/>
    <property type="project" value="TreeGrafter"/>
</dbReference>
<evidence type="ECO:0000256" key="6">
    <source>
        <dbReference type="RuleBase" id="RU362118"/>
    </source>
</evidence>
<dbReference type="PANTHER" id="PTHR43797:SF2">
    <property type="entry name" value="HOMOCYSTEINE_CYSTEINE SYNTHASE"/>
    <property type="match status" value="1"/>
</dbReference>
<dbReference type="GO" id="GO:0005737">
    <property type="term" value="C:cytoplasm"/>
    <property type="evidence" value="ECO:0007669"/>
    <property type="project" value="TreeGrafter"/>
</dbReference>
<dbReference type="InterPro" id="IPR015421">
    <property type="entry name" value="PyrdxlP-dep_Trfase_major"/>
</dbReference>
<dbReference type="AlphaFoldDB" id="A0A2U4F7W9"/>
<evidence type="ECO:0000256" key="4">
    <source>
        <dbReference type="ARBA" id="ARBA00022898"/>
    </source>
</evidence>
<name>A0A2U4F7W9_9SPIR</name>
<dbReference type="GO" id="GO:0019346">
    <property type="term" value="P:transsulfuration"/>
    <property type="evidence" value="ECO:0007669"/>
    <property type="project" value="InterPro"/>
</dbReference>
<proteinExistence type="inferred from homology"/>
<dbReference type="PIRSF" id="PIRSF001434">
    <property type="entry name" value="CGS"/>
    <property type="match status" value="1"/>
</dbReference>
<comment type="cofactor">
    <cofactor evidence="1 6">
        <name>pyridoxal 5'-phosphate</name>
        <dbReference type="ChEBI" id="CHEBI:597326"/>
    </cofactor>
</comment>
<dbReference type="InterPro" id="IPR006235">
    <property type="entry name" value="OAc-hSer/O-AcSer_sulfhydrylase"/>
</dbReference>
<accession>A0A2U4F7W9</accession>
<dbReference type="GO" id="GO:0030170">
    <property type="term" value="F:pyridoxal phosphate binding"/>
    <property type="evidence" value="ECO:0007669"/>
    <property type="project" value="InterPro"/>
</dbReference>
<dbReference type="NCBIfam" id="TIGR01326">
    <property type="entry name" value="OAH_OAS_sulfhy"/>
    <property type="match status" value="1"/>
</dbReference>
<keyword evidence="3" id="KW-0808">Transferase</keyword>
<dbReference type="Gene3D" id="3.40.640.10">
    <property type="entry name" value="Type I PLP-dependent aspartate aminotransferase-like (Major domain)"/>
    <property type="match status" value="1"/>
</dbReference>
<dbReference type="GO" id="GO:0006535">
    <property type="term" value="P:cysteine biosynthetic process from serine"/>
    <property type="evidence" value="ECO:0007669"/>
    <property type="project" value="TreeGrafter"/>
</dbReference>
<dbReference type="InterPro" id="IPR015424">
    <property type="entry name" value="PyrdxlP-dep_Trfase"/>
</dbReference>
<dbReference type="PANTHER" id="PTHR43797">
    <property type="entry name" value="HOMOCYSTEINE/CYSTEINE SYNTHASE"/>
    <property type="match status" value="1"/>
</dbReference>
<evidence type="ECO:0000313" key="8">
    <source>
        <dbReference type="Proteomes" id="UP000011663"/>
    </source>
</evidence>
<dbReference type="FunFam" id="3.40.640.10:FF:000035">
    <property type="entry name" value="O-succinylhomoserine sulfhydrylase"/>
    <property type="match status" value="1"/>
</dbReference>
<evidence type="ECO:0000256" key="1">
    <source>
        <dbReference type="ARBA" id="ARBA00001933"/>
    </source>
</evidence>
<evidence type="ECO:0000313" key="7">
    <source>
        <dbReference type="EMBL" id="EKV57370.1"/>
    </source>
</evidence>
<protein>
    <submittedName>
        <fullName evidence="7">O-acetylhomoserine/O-acetylserine sulfhydrylase</fullName>
    </submittedName>
</protein>
<organism evidence="7 8">
    <name type="scientific">Brachyspira hampsonii 30446</name>
    <dbReference type="NCBI Taxonomy" id="1289135"/>
    <lineage>
        <taxon>Bacteria</taxon>
        <taxon>Pseudomonadati</taxon>
        <taxon>Spirochaetota</taxon>
        <taxon>Spirochaetia</taxon>
        <taxon>Brachyspirales</taxon>
        <taxon>Brachyspiraceae</taxon>
        <taxon>Brachyspira</taxon>
    </lineage>
</organism>
<dbReference type="GO" id="GO:0003961">
    <property type="term" value="F:O-acetylhomoserine aminocarboxypropyltransferase activity"/>
    <property type="evidence" value="ECO:0007669"/>
    <property type="project" value="TreeGrafter"/>
</dbReference>
<dbReference type="Gene3D" id="3.90.1150.10">
    <property type="entry name" value="Aspartate Aminotransferase, domain 1"/>
    <property type="match status" value="1"/>
</dbReference>
<dbReference type="OrthoDB" id="9780685at2"/>
<comment type="similarity">
    <text evidence="2 6">Belongs to the trans-sulfuration enzymes family.</text>
</comment>
<keyword evidence="4 5" id="KW-0663">Pyridoxal phosphate</keyword>
<gene>
    <name evidence="7" type="ORF">A966_05833</name>
</gene>
<dbReference type="GO" id="GO:0004124">
    <property type="term" value="F:cysteine synthase activity"/>
    <property type="evidence" value="ECO:0007669"/>
    <property type="project" value="TreeGrafter"/>
</dbReference>